<dbReference type="Pfam" id="PF00149">
    <property type="entry name" value="Metallophos"/>
    <property type="match status" value="1"/>
</dbReference>
<evidence type="ECO:0000256" key="15">
    <source>
        <dbReference type="ARBA" id="ARBA00023254"/>
    </source>
</evidence>
<dbReference type="Proteomes" id="UP000095287">
    <property type="component" value="Unplaced"/>
</dbReference>
<dbReference type="GO" id="GO:0031573">
    <property type="term" value="P:mitotic intra-S DNA damage checkpoint signaling"/>
    <property type="evidence" value="ECO:0007669"/>
    <property type="project" value="TreeGrafter"/>
</dbReference>
<dbReference type="GO" id="GO:0000723">
    <property type="term" value="P:telomere maintenance"/>
    <property type="evidence" value="ECO:0007669"/>
    <property type="project" value="TreeGrafter"/>
</dbReference>
<dbReference type="GO" id="GO:0030870">
    <property type="term" value="C:Mre11 complex"/>
    <property type="evidence" value="ECO:0007669"/>
    <property type="project" value="UniProtKB-UniRule"/>
</dbReference>
<keyword evidence="15 16" id="KW-0469">Meiosis</keyword>
<dbReference type="FunFam" id="3.60.21.10:FF:000011">
    <property type="entry name" value="Double-strand break repair protein"/>
    <property type="match status" value="1"/>
</dbReference>
<dbReference type="InterPro" id="IPR004843">
    <property type="entry name" value="Calcineurin-like_PHP"/>
</dbReference>
<dbReference type="PANTHER" id="PTHR10139:SF1">
    <property type="entry name" value="DOUBLE-STRAND BREAK REPAIR PROTEIN MRE11"/>
    <property type="match status" value="1"/>
</dbReference>
<evidence type="ECO:0000259" key="19">
    <source>
        <dbReference type="SMART" id="SM01347"/>
    </source>
</evidence>
<proteinExistence type="inferred from homology"/>
<accession>A0A1I8AX43</accession>
<protein>
    <recommendedName>
        <fullName evidence="16">Double-strand break repair protein</fullName>
    </recommendedName>
</protein>
<keyword evidence="6 16" id="KW-0540">Nuclease</keyword>
<dbReference type="GO" id="GO:0030145">
    <property type="term" value="F:manganese ion binding"/>
    <property type="evidence" value="ECO:0007669"/>
    <property type="project" value="UniProtKB-UniRule"/>
</dbReference>
<organism evidence="20 21">
    <name type="scientific">Steinernema glaseri</name>
    <dbReference type="NCBI Taxonomy" id="37863"/>
    <lineage>
        <taxon>Eukaryota</taxon>
        <taxon>Metazoa</taxon>
        <taxon>Ecdysozoa</taxon>
        <taxon>Nematoda</taxon>
        <taxon>Chromadorea</taxon>
        <taxon>Rhabditida</taxon>
        <taxon>Tylenchina</taxon>
        <taxon>Panagrolaimomorpha</taxon>
        <taxon>Strongyloidoidea</taxon>
        <taxon>Steinernematidae</taxon>
        <taxon>Steinernema</taxon>
    </lineage>
</organism>
<dbReference type="SMART" id="SM01347">
    <property type="entry name" value="Mre11_DNA_bind"/>
    <property type="match status" value="1"/>
</dbReference>
<dbReference type="PIRSF" id="PIRSF000882">
    <property type="entry name" value="DSB_repair_MRE11"/>
    <property type="match status" value="1"/>
</dbReference>
<dbReference type="InterPro" id="IPR003701">
    <property type="entry name" value="Mre11"/>
</dbReference>
<dbReference type="InterPro" id="IPR029052">
    <property type="entry name" value="Metallo-depent_PP-like"/>
</dbReference>
<dbReference type="Gene3D" id="3.60.21.10">
    <property type="match status" value="1"/>
</dbReference>
<evidence type="ECO:0000313" key="20">
    <source>
        <dbReference type="Proteomes" id="UP000095287"/>
    </source>
</evidence>
<dbReference type="Gene3D" id="3.30.110.110">
    <property type="entry name" value="Mre11, capping domain"/>
    <property type="match status" value="1"/>
</dbReference>
<name>A0A1I8AX43_9BILA</name>
<dbReference type="GO" id="GO:0006303">
    <property type="term" value="P:double-strand break repair via nonhomologous end joining"/>
    <property type="evidence" value="ECO:0007669"/>
    <property type="project" value="TreeGrafter"/>
</dbReference>
<dbReference type="GO" id="GO:0008296">
    <property type="term" value="F:3'-5'-DNA exonuclease activity"/>
    <property type="evidence" value="ECO:0007669"/>
    <property type="project" value="InterPro"/>
</dbReference>
<comment type="function">
    <text evidence="16">Core component of the MRN complex, which plays a central role in double-strand break (DSB) repair, DNA recombination, maintenance of telomere integrity and meiosis. The MRN complex is involved in the repair of DNA double-strand breaks (DSBs) via homologous recombination (HR), an error-free mechanism which primarily occurs during S and G2 phases. The complex (1) mediates the end resection of damaged DNA, which generates proper single-stranded DNA, a key initial steps in HR, and is (2) required for the recruitment of other repair factors and efficient activation of ATM and ATR upon DNA damage. Within the MRN complex, MRE11 possesses both single-strand endonuclease activity and double-strand-specific 3'-5' exonuclease activity. MRE11 first endonucleolytically cleaves the 5' strand at DNA DSB ends to prevent non-homologous end joining (NHEJ) and licence HR. It then generates a single-stranded DNA gap via 3' to 5' exonucleolytic degradation, which is required for single-strand invasion and recombination.</text>
</comment>
<sequence length="570" mass="65552">MVGEDHEEERFTSEDEFKILIATDIHVGYAANKKHRCNDSLNTFEEVLTKAIETDVDFVLLAGDLFHENNPTREVFMGVSRKLRQHCLSDRPVAFEFVSDPSRNFASSNFDRVNYEDPNLNVGMPVFSIHGNHDDLSGKGLSVQDSLHEVGLLNLFGKFETIDSFEVNPILLRKGKTNLALYGIGSQRDDRLCRAFQEEKIKFLRPKEESEQWFNILLLHQNRPRRSNLRTTGAYVPDKFIPSFFDLVIWGHEHECRIDPQYVEPGHGTSGDGFYIIQPGSTIATSLTADEAIPKHIAVLKVRGRKFKSTPVPLETVRQLLVAEINLELESEGERVPKLSVRTDRMPDEKIVRDKIESMIAEAERTRGFRQPLLPLIRLKVIYSGPWTQFPPLNAKRFGAAYVDRVANSDEMIQIKTIRTREQEEKTQHTSVPQAEQNCSTVDQIVSDYFSTCQEDEKLMVLSEEVMSRSMSEYSNENKKITEVDREFKTAVENQVLVFQRDLIETEEIEISVELYLISLLSFLFQDDYTLDLAEIEKRLMKKITVATVSRERARRAELHPMDEDDMEVL</sequence>
<evidence type="ECO:0000313" key="21">
    <source>
        <dbReference type="WBParaSite" id="L893_g9979.t2"/>
    </source>
</evidence>
<dbReference type="InterPro" id="IPR038487">
    <property type="entry name" value="Mre11_capping_dom"/>
</dbReference>
<dbReference type="GO" id="GO:0007095">
    <property type="term" value="P:mitotic G2 DNA damage checkpoint signaling"/>
    <property type="evidence" value="ECO:0007669"/>
    <property type="project" value="TreeGrafter"/>
</dbReference>
<keyword evidence="14 16" id="KW-0539">Nucleus</keyword>
<evidence type="ECO:0000256" key="16">
    <source>
        <dbReference type="PIRNR" id="PIRNR000882"/>
    </source>
</evidence>
<evidence type="ECO:0000256" key="6">
    <source>
        <dbReference type="ARBA" id="ARBA00022722"/>
    </source>
</evidence>
<evidence type="ECO:0000256" key="18">
    <source>
        <dbReference type="RuleBase" id="RU003447"/>
    </source>
</evidence>
<keyword evidence="5" id="KW-0158">Chromosome</keyword>
<dbReference type="Pfam" id="PF04152">
    <property type="entry name" value="Mre11_DNA_bind"/>
    <property type="match status" value="1"/>
</dbReference>
<dbReference type="PANTHER" id="PTHR10139">
    <property type="entry name" value="DOUBLE-STRAND BREAK REPAIR PROTEIN MRE11"/>
    <property type="match status" value="1"/>
</dbReference>
<dbReference type="GO" id="GO:0000724">
    <property type="term" value="P:double-strand break repair via homologous recombination"/>
    <property type="evidence" value="ECO:0007669"/>
    <property type="project" value="TreeGrafter"/>
</dbReference>
<dbReference type="GO" id="GO:0000014">
    <property type="term" value="F:single-stranded DNA endodeoxyribonuclease activity"/>
    <property type="evidence" value="ECO:0007669"/>
    <property type="project" value="TreeGrafter"/>
</dbReference>
<feature type="active site" description="Proton donor" evidence="17">
    <location>
        <position position="133"/>
    </location>
</feature>
<evidence type="ECO:0000256" key="11">
    <source>
        <dbReference type="ARBA" id="ARBA00022839"/>
    </source>
</evidence>
<evidence type="ECO:0000256" key="13">
    <source>
        <dbReference type="ARBA" id="ARBA00023211"/>
    </source>
</evidence>
<comment type="cofactor">
    <cofactor evidence="1 16">
        <name>Mn(2+)</name>
        <dbReference type="ChEBI" id="CHEBI:29035"/>
    </cofactor>
</comment>
<dbReference type="GO" id="GO:0042138">
    <property type="term" value="P:meiotic DNA double-strand break formation"/>
    <property type="evidence" value="ECO:0007669"/>
    <property type="project" value="TreeGrafter"/>
</dbReference>
<evidence type="ECO:0000256" key="17">
    <source>
        <dbReference type="PIRSR" id="PIRSR000882-1"/>
    </source>
</evidence>
<dbReference type="SUPFAM" id="SSF56300">
    <property type="entry name" value="Metallo-dependent phosphatases"/>
    <property type="match status" value="1"/>
</dbReference>
<evidence type="ECO:0000256" key="4">
    <source>
        <dbReference type="ARBA" id="ARBA00009028"/>
    </source>
</evidence>
<evidence type="ECO:0000256" key="8">
    <source>
        <dbReference type="ARBA" id="ARBA00022759"/>
    </source>
</evidence>
<dbReference type="AlphaFoldDB" id="A0A1I8AX43"/>
<evidence type="ECO:0000256" key="14">
    <source>
        <dbReference type="ARBA" id="ARBA00023242"/>
    </source>
</evidence>
<dbReference type="GO" id="GO:0035861">
    <property type="term" value="C:site of double-strand break"/>
    <property type="evidence" value="ECO:0007669"/>
    <property type="project" value="TreeGrafter"/>
</dbReference>
<evidence type="ECO:0000256" key="12">
    <source>
        <dbReference type="ARBA" id="ARBA00023204"/>
    </source>
</evidence>
<keyword evidence="12 16" id="KW-0234">DNA repair</keyword>
<comment type="subcellular location">
    <subcellularLocation>
        <location evidence="3">Chromosome</location>
    </subcellularLocation>
    <subcellularLocation>
        <location evidence="2 16">Nucleus</location>
    </subcellularLocation>
</comment>
<evidence type="ECO:0000256" key="9">
    <source>
        <dbReference type="ARBA" id="ARBA00022763"/>
    </source>
</evidence>
<dbReference type="NCBIfam" id="TIGR00583">
    <property type="entry name" value="mre11"/>
    <property type="match status" value="1"/>
</dbReference>
<keyword evidence="7" id="KW-0479">Metal-binding</keyword>
<evidence type="ECO:0000256" key="1">
    <source>
        <dbReference type="ARBA" id="ARBA00001936"/>
    </source>
</evidence>
<dbReference type="WBParaSite" id="L893_g9979.t2">
    <property type="protein sequence ID" value="L893_g9979.t2"/>
    <property type="gene ID" value="L893_g9979"/>
</dbReference>
<keyword evidence="8 16" id="KW-0255">Endonuclease</keyword>
<keyword evidence="10 16" id="KW-0378">Hydrolase</keyword>
<evidence type="ECO:0000256" key="3">
    <source>
        <dbReference type="ARBA" id="ARBA00004286"/>
    </source>
</evidence>
<keyword evidence="13 16" id="KW-0464">Manganese</keyword>
<keyword evidence="11 16" id="KW-0269">Exonuclease</keyword>
<dbReference type="CDD" id="cd00840">
    <property type="entry name" value="MPP_Mre11_N"/>
    <property type="match status" value="1"/>
</dbReference>
<keyword evidence="9 16" id="KW-0227">DNA damage</keyword>
<dbReference type="InterPro" id="IPR041796">
    <property type="entry name" value="Mre11_N"/>
</dbReference>
<reference evidence="21" key="1">
    <citation type="submission" date="2016-11" db="UniProtKB">
        <authorList>
            <consortium name="WormBaseParasite"/>
        </authorList>
    </citation>
    <scope>IDENTIFICATION</scope>
</reference>
<feature type="domain" description="Mre11 DNA-binding" evidence="19">
    <location>
        <begin position="307"/>
        <end position="474"/>
    </location>
</feature>
<evidence type="ECO:0000256" key="2">
    <source>
        <dbReference type="ARBA" id="ARBA00004123"/>
    </source>
</evidence>
<evidence type="ECO:0000256" key="10">
    <source>
        <dbReference type="ARBA" id="ARBA00022801"/>
    </source>
</evidence>
<dbReference type="GO" id="GO:0097552">
    <property type="term" value="P:mitochondrial double-strand break repair via homologous recombination"/>
    <property type="evidence" value="ECO:0007669"/>
    <property type="project" value="TreeGrafter"/>
</dbReference>
<comment type="similarity">
    <text evidence="4 16 18">Belongs to the MRE11/RAD32 family.</text>
</comment>
<evidence type="ECO:0000256" key="7">
    <source>
        <dbReference type="ARBA" id="ARBA00022723"/>
    </source>
</evidence>
<evidence type="ECO:0000256" key="5">
    <source>
        <dbReference type="ARBA" id="ARBA00022454"/>
    </source>
</evidence>
<dbReference type="InterPro" id="IPR007281">
    <property type="entry name" value="Mre11_DNA-bd"/>
</dbReference>
<keyword evidence="20" id="KW-1185">Reference proteome</keyword>